<evidence type="ECO:0000256" key="2">
    <source>
        <dbReference type="ARBA" id="ARBA00007069"/>
    </source>
</evidence>
<name>A0ABU0YIM9_9PROT</name>
<dbReference type="InterPro" id="IPR035906">
    <property type="entry name" value="MetI-like_sf"/>
</dbReference>
<sequence>MEAKQTNWRNGLVWTWSLAVVAFLYLPSVCLLLASLTDSRYFTFPITKWGLSWWAKTFNSLEIHALFKTSISIALCVTVISVVIALFGALAFARYEWKGRSIYQKIVLLPIFFPQSVLGLALLLWFNALGLDLSWKSAVFAHLVWIVPVVTLVISIQVYSFDPALEEAAYDLGATRWQVFREVTLPVLFPGIFSGMLFAFLLSWGNFPLSLFTTGADTTIPEYLYAKMVAGYTPGVPVLGTVNTFGAAFLLLGGYGLILWWRRSRIGDSKE</sequence>
<feature type="transmembrane region" description="Helical" evidence="8">
    <location>
        <begin position="71"/>
        <end position="95"/>
    </location>
</feature>
<keyword evidence="4" id="KW-1003">Cell membrane</keyword>
<dbReference type="PROSITE" id="PS50928">
    <property type="entry name" value="ABC_TM1"/>
    <property type="match status" value="1"/>
</dbReference>
<evidence type="ECO:0000259" key="9">
    <source>
        <dbReference type="PROSITE" id="PS50928"/>
    </source>
</evidence>
<keyword evidence="11" id="KW-1185">Reference proteome</keyword>
<proteinExistence type="inferred from homology"/>
<feature type="transmembrane region" description="Helical" evidence="8">
    <location>
        <begin position="238"/>
        <end position="261"/>
    </location>
</feature>
<evidence type="ECO:0000256" key="5">
    <source>
        <dbReference type="ARBA" id="ARBA00022692"/>
    </source>
</evidence>
<evidence type="ECO:0000256" key="3">
    <source>
        <dbReference type="ARBA" id="ARBA00022448"/>
    </source>
</evidence>
<feature type="domain" description="ABC transmembrane type-1" evidence="9">
    <location>
        <begin position="67"/>
        <end position="260"/>
    </location>
</feature>
<feature type="transmembrane region" description="Helical" evidence="8">
    <location>
        <begin position="138"/>
        <end position="162"/>
    </location>
</feature>
<organism evidence="10 11">
    <name type="scientific">Dongia sedimenti</name>
    <dbReference type="NCBI Taxonomy" id="3064282"/>
    <lineage>
        <taxon>Bacteria</taxon>
        <taxon>Pseudomonadati</taxon>
        <taxon>Pseudomonadota</taxon>
        <taxon>Alphaproteobacteria</taxon>
        <taxon>Rhodospirillales</taxon>
        <taxon>Dongiaceae</taxon>
        <taxon>Dongia</taxon>
    </lineage>
</organism>
<evidence type="ECO:0000256" key="4">
    <source>
        <dbReference type="ARBA" id="ARBA00022475"/>
    </source>
</evidence>
<dbReference type="Gene3D" id="1.10.3720.10">
    <property type="entry name" value="MetI-like"/>
    <property type="match status" value="1"/>
</dbReference>
<comment type="caution">
    <text evidence="10">The sequence shown here is derived from an EMBL/GenBank/DDBJ whole genome shotgun (WGS) entry which is preliminary data.</text>
</comment>
<evidence type="ECO:0000256" key="8">
    <source>
        <dbReference type="RuleBase" id="RU363032"/>
    </source>
</evidence>
<dbReference type="InterPro" id="IPR000515">
    <property type="entry name" value="MetI-like"/>
</dbReference>
<evidence type="ECO:0000256" key="1">
    <source>
        <dbReference type="ARBA" id="ARBA00004651"/>
    </source>
</evidence>
<accession>A0ABU0YIM9</accession>
<dbReference type="RefSeq" id="WP_379954962.1">
    <property type="nucleotide sequence ID" value="NZ_JAUYVI010000002.1"/>
</dbReference>
<dbReference type="InterPro" id="IPR051789">
    <property type="entry name" value="Bact_Polyamine_Transport"/>
</dbReference>
<comment type="subcellular location">
    <subcellularLocation>
        <location evidence="1 8">Cell membrane</location>
        <topology evidence="1 8">Multi-pass membrane protein</topology>
    </subcellularLocation>
</comment>
<reference evidence="11" key="1">
    <citation type="submission" date="2023-08" db="EMBL/GenBank/DDBJ databases">
        <title>Rhodospirillaceae gen. nov., a novel taxon isolated from the Yangtze River Yuezi River estuary sludge.</title>
        <authorList>
            <person name="Ruan L."/>
        </authorList>
    </citation>
    <scope>NUCLEOTIDE SEQUENCE [LARGE SCALE GENOMIC DNA]</scope>
    <source>
        <strain evidence="11">R-7</strain>
    </source>
</reference>
<feature type="transmembrane region" description="Helical" evidence="8">
    <location>
        <begin position="12"/>
        <end position="34"/>
    </location>
</feature>
<dbReference type="CDD" id="cd06261">
    <property type="entry name" value="TM_PBP2"/>
    <property type="match status" value="1"/>
</dbReference>
<dbReference type="PANTHER" id="PTHR43848:SF2">
    <property type="entry name" value="PUTRESCINE TRANSPORT SYSTEM PERMEASE PROTEIN POTI"/>
    <property type="match status" value="1"/>
</dbReference>
<protein>
    <submittedName>
        <fullName evidence="10">ABC transporter permease</fullName>
    </submittedName>
</protein>
<evidence type="ECO:0000313" key="11">
    <source>
        <dbReference type="Proteomes" id="UP001230156"/>
    </source>
</evidence>
<feature type="transmembrane region" description="Helical" evidence="8">
    <location>
        <begin position="107"/>
        <end position="126"/>
    </location>
</feature>
<dbReference type="Pfam" id="PF00528">
    <property type="entry name" value="BPD_transp_1"/>
    <property type="match status" value="1"/>
</dbReference>
<keyword evidence="5 8" id="KW-0812">Transmembrane</keyword>
<gene>
    <name evidence="10" type="ORF">Q8A70_07765</name>
</gene>
<keyword evidence="6 8" id="KW-1133">Transmembrane helix</keyword>
<dbReference type="PANTHER" id="PTHR43848">
    <property type="entry name" value="PUTRESCINE TRANSPORT SYSTEM PERMEASE PROTEIN POTI"/>
    <property type="match status" value="1"/>
</dbReference>
<keyword evidence="7 8" id="KW-0472">Membrane</keyword>
<dbReference type="EMBL" id="JAUYVI010000002">
    <property type="protein sequence ID" value="MDQ7247559.1"/>
    <property type="molecule type" value="Genomic_DNA"/>
</dbReference>
<dbReference type="SUPFAM" id="SSF161098">
    <property type="entry name" value="MetI-like"/>
    <property type="match status" value="1"/>
</dbReference>
<comment type="similarity">
    <text evidence="2">Belongs to the binding-protein-dependent transport system permease family. CysTW subfamily.</text>
</comment>
<evidence type="ECO:0000256" key="7">
    <source>
        <dbReference type="ARBA" id="ARBA00023136"/>
    </source>
</evidence>
<feature type="transmembrane region" description="Helical" evidence="8">
    <location>
        <begin position="183"/>
        <end position="204"/>
    </location>
</feature>
<keyword evidence="3 8" id="KW-0813">Transport</keyword>
<dbReference type="Proteomes" id="UP001230156">
    <property type="component" value="Unassembled WGS sequence"/>
</dbReference>
<evidence type="ECO:0000256" key="6">
    <source>
        <dbReference type="ARBA" id="ARBA00022989"/>
    </source>
</evidence>
<evidence type="ECO:0000313" key="10">
    <source>
        <dbReference type="EMBL" id="MDQ7247559.1"/>
    </source>
</evidence>